<dbReference type="AlphaFoldDB" id="A0A401SXE9"/>
<sequence length="70" mass="7191">MPWVVAGRRQRRVVGMGGGSWPDGGLSYRHVSETVGRGGGIGGSGDTKAGQVRPGPHSPCPPTPCGCRHL</sequence>
<evidence type="ECO:0000256" key="1">
    <source>
        <dbReference type="SAM" id="MobiDB-lite"/>
    </source>
</evidence>
<organism evidence="2 3">
    <name type="scientific">Chiloscyllium punctatum</name>
    <name type="common">Brownbanded bambooshark</name>
    <name type="synonym">Hemiscyllium punctatum</name>
    <dbReference type="NCBI Taxonomy" id="137246"/>
    <lineage>
        <taxon>Eukaryota</taxon>
        <taxon>Metazoa</taxon>
        <taxon>Chordata</taxon>
        <taxon>Craniata</taxon>
        <taxon>Vertebrata</taxon>
        <taxon>Chondrichthyes</taxon>
        <taxon>Elasmobranchii</taxon>
        <taxon>Galeomorphii</taxon>
        <taxon>Galeoidea</taxon>
        <taxon>Orectolobiformes</taxon>
        <taxon>Hemiscylliidae</taxon>
        <taxon>Chiloscyllium</taxon>
    </lineage>
</organism>
<feature type="compositionally biased region" description="Gly residues" evidence="1">
    <location>
        <begin position="36"/>
        <end position="45"/>
    </location>
</feature>
<evidence type="ECO:0000313" key="3">
    <source>
        <dbReference type="Proteomes" id="UP000287033"/>
    </source>
</evidence>
<reference evidence="2 3" key="1">
    <citation type="journal article" date="2018" name="Nat. Ecol. Evol.">
        <title>Shark genomes provide insights into elasmobranch evolution and the origin of vertebrates.</title>
        <authorList>
            <person name="Hara Y"/>
            <person name="Yamaguchi K"/>
            <person name="Onimaru K"/>
            <person name="Kadota M"/>
            <person name="Koyanagi M"/>
            <person name="Keeley SD"/>
            <person name="Tatsumi K"/>
            <person name="Tanaka K"/>
            <person name="Motone F"/>
            <person name="Kageyama Y"/>
            <person name="Nozu R"/>
            <person name="Adachi N"/>
            <person name="Nishimura O"/>
            <person name="Nakagawa R"/>
            <person name="Tanegashima C"/>
            <person name="Kiyatake I"/>
            <person name="Matsumoto R"/>
            <person name="Murakumo K"/>
            <person name="Nishida K"/>
            <person name="Terakita A"/>
            <person name="Kuratani S"/>
            <person name="Sato K"/>
            <person name="Hyodo S Kuraku.S."/>
        </authorList>
    </citation>
    <scope>NUCLEOTIDE SEQUENCE [LARGE SCALE GENOMIC DNA]</scope>
</reference>
<accession>A0A401SXE9</accession>
<gene>
    <name evidence="2" type="ORF">chiPu_0013543</name>
</gene>
<comment type="caution">
    <text evidence="2">The sequence shown here is derived from an EMBL/GenBank/DDBJ whole genome shotgun (WGS) entry which is preliminary data.</text>
</comment>
<name>A0A401SXE9_CHIPU</name>
<dbReference type="Proteomes" id="UP000287033">
    <property type="component" value="Unassembled WGS sequence"/>
</dbReference>
<evidence type="ECO:0000313" key="2">
    <source>
        <dbReference type="EMBL" id="GCC35063.1"/>
    </source>
</evidence>
<feature type="region of interest" description="Disordered" evidence="1">
    <location>
        <begin position="14"/>
        <end position="70"/>
    </location>
</feature>
<proteinExistence type="predicted"/>
<dbReference type="EMBL" id="BEZZ01000660">
    <property type="protein sequence ID" value="GCC35063.1"/>
    <property type="molecule type" value="Genomic_DNA"/>
</dbReference>
<keyword evidence="3" id="KW-1185">Reference proteome</keyword>
<protein>
    <submittedName>
        <fullName evidence="2">Uncharacterized protein</fullName>
    </submittedName>
</protein>